<dbReference type="Pfam" id="PF02358">
    <property type="entry name" value="Trehalose_PPase"/>
    <property type="match status" value="1"/>
</dbReference>
<dbReference type="PANTHER" id="PTHR43768">
    <property type="entry name" value="TREHALOSE 6-PHOSPHATE PHOSPHATASE"/>
    <property type="match status" value="1"/>
</dbReference>
<accession>A0A4R6RME1</accession>
<dbReference type="InterPro" id="IPR003337">
    <property type="entry name" value="Trehalose_PPase"/>
</dbReference>
<sequence>MSDTASLVARLPPPDRIALFLDVDGTLIGPTAADRARGIPRPRLDLLARVQKATAGATVILTGRSVDAVDAMFAPLHLPVAGLQGADRRYPGGKRVMPVLTAEERRIYEKIAEDVALYFPHIEIEWKPGGMALVFDPRDPAVGQLIALAEDRADGAFKVMPGRVAVDIVPRDTDKGRALSLFMVDGACAGRVPVHIGDDVPDEPAFVAARNHGGFGVSVGRPAPCVDARLPDHEAVWAVLSAWIAAY</sequence>
<evidence type="ECO:0000313" key="3">
    <source>
        <dbReference type="Proteomes" id="UP000294547"/>
    </source>
</evidence>
<dbReference type="Proteomes" id="UP000294547">
    <property type="component" value="Unassembled WGS sequence"/>
</dbReference>
<dbReference type="PANTHER" id="PTHR43768:SF3">
    <property type="entry name" value="TREHALOSE 6-PHOSPHATE PHOSPHATASE"/>
    <property type="match status" value="1"/>
</dbReference>
<keyword evidence="3" id="KW-1185">Reference proteome</keyword>
<dbReference type="AlphaFoldDB" id="A0A4R6RME1"/>
<dbReference type="InterPro" id="IPR036412">
    <property type="entry name" value="HAD-like_sf"/>
</dbReference>
<dbReference type="InterPro" id="IPR044651">
    <property type="entry name" value="OTSB-like"/>
</dbReference>
<dbReference type="OrthoDB" id="9814913at2"/>
<reference evidence="2 3" key="1">
    <citation type="submission" date="2019-03" db="EMBL/GenBank/DDBJ databases">
        <title>Genomic Encyclopedia of Type Strains, Phase IV (KMG-IV): sequencing the most valuable type-strain genomes for metagenomic binning, comparative biology and taxonomic classification.</title>
        <authorList>
            <person name="Goeker M."/>
        </authorList>
    </citation>
    <scope>NUCLEOTIDE SEQUENCE [LARGE SCALE GENOMIC DNA]</scope>
    <source>
        <strain evidence="2 3">DSM 102969</strain>
    </source>
</reference>
<dbReference type="Gene3D" id="3.40.50.1000">
    <property type="entry name" value="HAD superfamily/HAD-like"/>
    <property type="match status" value="2"/>
</dbReference>
<dbReference type="InterPro" id="IPR023214">
    <property type="entry name" value="HAD_sf"/>
</dbReference>
<dbReference type="RefSeq" id="WP_126541552.1">
    <property type="nucleotide sequence ID" value="NZ_BSPM01000008.1"/>
</dbReference>
<evidence type="ECO:0000256" key="1">
    <source>
        <dbReference type="ARBA" id="ARBA00022801"/>
    </source>
</evidence>
<comment type="caution">
    <text evidence="2">The sequence shown here is derived from an EMBL/GenBank/DDBJ whole genome shotgun (WGS) entry which is preliminary data.</text>
</comment>
<dbReference type="SUPFAM" id="SSF56784">
    <property type="entry name" value="HAD-like"/>
    <property type="match status" value="1"/>
</dbReference>
<protein>
    <submittedName>
        <fullName evidence="2">Trehalose 6-phosphate phosphatase</fullName>
    </submittedName>
</protein>
<name>A0A4R6RME1_9HYPH</name>
<keyword evidence="1" id="KW-0378">Hydrolase</keyword>
<evidence type="ECO:0000313" key="2">
    <source>
        <dbReference type="EMBL" id="TDP87730.1"/>
    </source>
</evidence>
<gene>
    <name evidence="2" type="ORF">EDD54_1629</name>
</gene>
<dbReference type="EMBL" id="SNXY01000006">
    <property type="protein sequence ID" value="TDP87730.1"/>
    <property type="molecule type" value="Genomic_DNA"/>
</dbReference>
<dbReference type="GO" id="GO:0004805">
    <property type="term" value="F:trehalose-phosphatase activity"/>
    <property type="evidence" value="ECO:0007669"/>
    <property type="project" value="InterPro"/>
</dbReference>
<dbReference type="GO" id="GO:0005992">
    <property type="term" value="P:trehalose biosynthetic process"/>
    <property type="evidence" value="ECO:0007669"/>
    <property type="project" value="InterPro"/>
</dbReference>
<organism evidence="2 3">
    <name type="scientific">Oharaeibacter diazotrophicus</name>
    <dbReference type="NCBI Taxonomy" id="1920512"/>
    <lineage>
        <taxon>Bacteria</taxon>
        <taxon>Pseudomonadati</taxon>
        <taxon>Pseudomonadota</taxon>
        <taxon>Alphaproteobacteria</taxon>
        <taxon>Hyphomicrobiales</taxon>
        <taxon>Pleomorphomonadaceae</taxon>
        <taxon>Oharaeibacter</taxon>
    </lineage>
</organism>
<proteinExistence type="predicted"/>